<feature type="transmembrane region" description="Helical" evidence="1">
    <location>
        <begin position="97"/>
        <end position="125"/>
    </location>
</feature>
<feature type="transmembrane region" description="Helical" evidence="1">
    <location>
        <begin position="171"/>
        <end position="190"/>
    </location>
</feature>
<proteinExistence type="predicted"/>
<organism evidence="2 3">
    <name type="scientific">Allonocardiopsis opalescens</name>
    <dbReference type="NCBI Taxonomy" id="1144618"/>
    <lineage>
        <taxon>Bacteria</taxon>
        <taxon>Bacillati</taxon>
        <taxon>Actinomycetota</taxon>
        <taxon>Actinomycetes</taxon>
        <taxon>Streptosporangiales</taxon>
        <taxon>Allonocardiopsis</taxon>
    </lineage>
</organism>
<feature type="transmembrane region" description="Helical" evidence="1">
    <location>
        <begin position="230"/>
        <end position="250"/>
    </location>
</feature>
<feature type="transmembrane region" description="Helical" evidence="1">
    <location>
        <begin position="131"/>
        <end position="150"/>
    </location>
</feature>
<dbReference type="OrthoDB" id="4334618at2"/>
<keyword evidence="1" id="KW-0812">Transmembrane</keyword>
<feature type="transmembrane region" description="Helical" evidence="1">
    <location>
        <begin position="414"/>
        <end position="435"/>
    </location>
</feature>
<evidence type="ECO:0000313" key="3">
    <source>
        <dbReference type="Proteomes" id="UP000237846"/>
    </source>
</evidence>
<dbReference type="EMBL" id="PVZC01000001">
    <property type="protein sequence ID" value="PRY01431.1"/>
    <property type="molecule type" value="Genomic_DNA"/>
</dbReference>
<accession>A0A2T0QC25</accession>
<feature type="transmembrane region" description="Helical" evidence="1">
    <location>
        <begin position="380"/>
        <end position="402"/>
    </location>
</feature>
<comment type="caution">
    <text evidence="2">The sequence shown here is derived from an EMBL/GenBank/DDBJ whole genome shotgun (WGS) entry which is preliminary data.</text>
</comment>
<keyword evidence="1" id="KW-1133">Transmembrane helix</keyword>
<protein>
    <submittedName>
        <fullName evidence="2">ABC-2 type transport system permease protein</fullName>
    </submittedName>
</protein>
<feature type="transmembrane region" description="Helical" evidence="1">
    <location>
        <begin position="487"/>
        <end position="505"/>
    </location>
</feature>
<evidence type="ECO:0000313" key="2">
    <source>
        <dbReference type="EMBL" id="PRY01431.1"/>
    </source>
</evidence>
<dbReference type="RefSeq" id="WP_106237088.1">
    <property type="nucleotide sequence ID" value="NZ_PVZC01000001.1"/>
</dbReference>
<sequence length="529" mass="54364">MAWVFVRLKVSLIAGSLRGSTGRTIGFVAGLVLAAALGIGGFVLTSMMRLIPEQAEHVGVLLSFFLVASWIALPLIRFGVDETLDPTRLALLPIRPLTAAVGLLAASATGPVPIACLLVLLGMAVGLSGGPLSIVVGVLAALCVFALCIVGSRAVTVSMAGLLRSRRGGDIALLAGVGVFVAFQFANIALQRASFGDTTAFLAEFAEPLSWTPPGMAAAAITAARDGRPLASAALLAAAVGTVLLLGWWWHRLLARSLVTYDASTQSGGTRRGAGFGTRIPWVSARTAGAAARELRYAWRDPRRKANWIMALVVAGIVVFSTTGAVADAIDLQTMVLTISVTATIVGMQGANQFGQIGGSLWMQAVATERLDQVRADVAGVNLAIAIIGVPILVLVAAAMAVVSGEYAALPGTLAAGLAVGGVALGLANLASVYIPYRLPERRSNPFAGPSGGQGLTIMLGSMVSLLGTALLSTPVTYAVLNLDEGYGPLLLAAGACYGAAVAWAGRRLTGRRAYARYPELLADLARAS</sequence>
<name>A0A2T0QC25_9ACTN</name>
<reference evidence="2 3" key="1">
    <citation type="submission" date="2018-03" db="EMBL/GenBank/DDBJ databases">
        <title>Genomic Encyclopedia of Archaeal and Bacterial Type Strains, Phase II (KMG-II): from individual species to whole genera.</title>
        <authorList>
            <person name="Goeker M."/>
        </authorList>
    </citation>
    <scope>NUCLEOTIDE SEQUENCE [LARGE SCALE GENOMIC DNA]</scope>
    <source>
        <strain evidence="2 3">DSM 45601</strain>
    </source>
</reference>
<keyword evidence="1" id="KW-0472">Membrane</keyword>
<feature type="transmembrane region" description="Helical" evidence="1">
    <location>
        <begin position="306"/>
        <end position="326"/>
    </location>
</feature>
<dbReference type="Proteomes" id="UP000237846">
    <property type="component" value="Unassembled WGS sequence"/>
</dbReference>
<keyword evidence="3" id="KW-1185">Reference proteome</keyword>
<feature type="transmembrane region" description="Helical" evidence="1">
    <location>
        <begin position="25"/>
        <end position="51"/>
    </location>
</feature>
<evidence type="ECO:0000256" key="1">
    <source>
        <dbReference type="SAM" id="Phobius"/>
    </source>
</evidence>
<feature type="transmembrane region" description="Helical" evidence="1">
    <location>
        <begin position="456"/>
        <end position="481"/>
    </location>
</feature>
<feature type="transmembrane region" description="Helical" evidence="1">
    <location>
        <begin position="57"/>
        <end position="76"/>
    </location>
</feature>
<gene>
    <name evidence="2" type="ORF">CLV72_10113</name>
</gene>
<dbReference type="AlphaFoldDB" id="A0A2T0QC25"/>